<proteinExistence type="inferred from homology"/>
<evidence type="ECO:0000256" key="5">
    <source>
        <dbReference type="SAM" id="SignalP"/>
    </source>
</evidence>
<feature type="chain" id="PRO_5045063231" evidence="5">
    <location>
        <begin position="21"/>
        <end position="780"/>
    </location>
</feature>
<evidence type="ECO:0000313" key="9">
    <source>
        <dbReference type="Proteomes" id="UP001596086"/>
    </source>
</evidence>
<organism evidence="8 9">
    <name type="scientific">Massilia aerilata</name>
    <dbReference type="NCBI Taxonomy" id="453817"/>
    <lineage>
        <taxon>Bacteria</taxon>
        <taxon>Pseudomonadati</taxon>
        <taxon>Pseudomonadota</taxon>
        <taxon>Betaproteobacteria</taxon>
        <taxon>Burkholderiales</taxon>
        <taxon>Oxalobacteraceae</taxon>
        <taxon>Telluria group</taxon>
        <taxon>Massilia</taxon>
    </lineage>
</organism>
<dbReference type="Pfam" id="PF13385">
    <property type="entry name" value="Laminin_G_3"/>
    <property type="match status" value="1"/>
</dbReference>
<dbReference type="InterPro" id="IPR050727">
    <property type="entry name" value="GH43_arabinanases"/>
</dbReference>
<dbReference type="PANTHER" id="PTHR43301">
    <property type="entry name" value="ARABINAN ENDO-1,5-ALPHA-L-ARABINOSIDASE"/>
    <property type="match status" value="1"/>
</dbReference>
<dbReference type="Proteomes" id="UP001596086">
    <property type="component" value="Unassembled WGS sequence"/>
</dbReference>
<feature type="domain" description="Extracellular endo-alpha-(1-&gt;5)-L-arabinanase C-terminal" evidence="6">
    <location>
        <begin position="378"/>
        <end position="482"/>
    </location>
</feature>
<evidence type="ECO:0000256" key="1">
    <source>
        <dbReference type="ARBA" id="ARBA00004834"/>
    </source>
</evidence>
<dbReference type="EMBL" id="JBHSMZ010000001">
    <property type="protein sequence ID" value="MFC5547587.1"/>
    <property type="molecule type" value="Genomic_DNA"/>
</dbReference>
<dbReference type="InterPro" id="IPR046780">
    <property type="entry name" value="aBig_2"/>
</dbReference>
<feature type="signal peptide" evidence="5">
    <location>
        <begin position="1"/>
        <end position="20"/>
    </location>
</feature>
<comment type="caution">
    <text evidence="8">The sequence shown here is derived from an EMBL/GenBank/DDBJ whole genome shotgun (WGS) entry which is preliminary data.</text>
</comment>
<dbReference type="InterPro" id="IPR032291">
    <property type="entry name" value="Abn2_C"/>
</dbReference>
<dbReference type="CDD" id="cd18832">
    <property type="entry name" value="GH43_GsAbnA-like"/>
    <property type="match status" value="1"/>
</dbReference>
<keyword evidence="3" id="KW-0378">Hydrolase</keyword>
<sequence>MKRLHSFARMGALCASCFIAADAGAQAGFAMPAFQNAAVHDPAEIKVGNTYYVFGSHLASAKSTDLLKWTQMTDGVTATNSLFQNGSRNVFTELAEAFSWANTRDLWAPDVRQLADGKYYMYYDACQGDAPRSALGVAVADKVEGPYVNKGLILKSGMWGLASPDGTVYDAYKHPNAVDPNVFHDNAGKLWMVYGSYSGGIFIMQMNPATGMPYPNQGYGKRLMGGNHARIEGAYIMYSPATAYYYLFTSFGGLDSTGGYNMRVARSTNPDGPYVDAQGYDMANVKADAGKPLFDDASVAPYGVKLMGNFLFQRLLGEAGTGIGTGYVSAGHNSAFYDPATGKHFLVFHTRFPERGEQHEVRVHQMFMNADGWPVVAPYRYANETLAAVRSEFVVGDYLYVNHGKDITAAIKKSQIVTLNSNGTITGAVSGSWRILGGNQVEISLPGASTYKGYLLSQWDETSKSYVMTFTASSREGIAIFGSRLIPRTDAAIATAIYNELSLGATTAVTGNLTLPTTAARGATISWTSSNPAVVSNTGVVTTPGTGAVNVSLTARIAKGTAVLTKTFTVTVTKLGGLVAYYALDGNLLDSNGGFAAGAVIGNRIDVAGGSLSYESGVRGSAAVFNGATGVRLPNGLISSNNYTVSMWLKPAQLTAYTPTFFGARTTDSWVSLLPMGHSFVNGATMLWSGTAWYDAGLGMNIPVNQWSHLAFTVNNGAVNVYVNGVKRFAGSGFPNVFTSTTAAFALGVNYWDTPYKGSMDELRIYNTALTDAQVAGLAH</sequence>
<keyword evidence="5" id="KW-0732">Signal</keyword>
<dbReference type="Pfam" id="PF16369">
    <property type="entry name" value="GH43_C"/>
    <property type="match status" value="1"/>
</dbReference>
<evidence type="ECO:0000313" key="8">
    <source>
        <dbReference type="EMBL" id="MFC5547587.1"/>
    </source>
</evidence>
<name>A0ABW0RSD9_9BURK</name>
<dbReference type="InterPro" id="IPR006710">
    <property type="entry name" value="Glyco_hydro_43"/>
</dbReference>
<dbReference type="RefSeq" id="WP_379767145.1">
    <property type="nucleotide sequence ID" value="NZ_JBHSMZ010000001.1"/>
</dbReference>
<keyword evidence="4" id="KW-0326">Glycosidase</keyword>
<dbReference type="SUPFAM" id="SSF75005">
    <property type="entry name" value="Arabinanase/levansucrase/invertase"/>
    <property type="match status" value="1"/>
</dbReference>
<protein>
    <submittedName>
        <fullName evidence="8">Family 43 glycosylhydrolase</fullName>
    </submittedName>
</protein>
<feature type="domain" description="Atrophied bacterial Ig" evidence="7">
    <location>
        <begin position="499"/>
        <end position="574"/>
    </location>
</feature>
<accession>A0ABW0RSD9</accession>
<reference evidence="9" key="1">
    <citation type="journal article" date="2019" name="Int. J. Syst. Evol. Microbiol.">
        <title>The Global Catalogue of Microorganisms (GCM) 10K type strain sequencing project: providing services to taxonomists for standard genome sequencing and annotation.</title>
        <authorList>
            <consortium name="The Broad Institute Genomics Platform"/>
            <consortium name="The Broad Institute Genome Sequencing Center for Infectious Disease"/>
            <person name="Wu L."/>
            <person name="Ma J."/>
        </authorList>
    </citation>
    <scope>NUCLEOTIDE SEQUENCE [LARGE SCALE GENOMIC DNA]</scope>
    <source>
        <strain evidence="9">CGMCC 4.5798</strain>
    </source>
</reference>
<dbReference type="Gene3D" id="2.115.10.20">
    <property type="entry name" value="Glycosyl hydrolase domain, family 43"/>
    <property type="match status" value="1"/>
</dbReference>
<comment type="pathway">
    <text evidence="1">Glycan metabolism; L-arabinan degradation.</text>
</comment>
<dbReference type="Gene3D" id="2.40.128.10">
    <property type="match status" value="1"/>
</dbReference>
<dbReference type="InterPro" id="IPR013320">
    <property type="entry name" value="ConA-like_dom_sf"/>
</dbReference>
<evidence type="ECO:0000259" key="6">
    <source>
        <dbReference type="Pfam" id="PF16369"/>
    </source>
</evidence>
<dbReference type="PANTHER" id="PTHR43301:SF3">
    <property type="entry name" value="ARABINAN ENDO-1,5-ALPHA-L-ARABINOSIDASE A-RELATED"/>
    <property type="match status" value="1"/>
</dbReference>
<evidence type="ECO:0000256" key="3">
    <source>
        <dbReference type="ARBA" id="ARBA00022801"/>
    </source>
</evidence>
<dbReference type="SUPFAM" id="SSF49899">
    <property type="entry name" value="Concanavalin A-like lectins/glucanases"/>
    <property type="match status" value="1"/>
</dbReference>
<evidence type="ECO:0000256" key="2">
    <source>
        <dbReference type="ARBA" id="ARBA00009865"/>
    </source>
</evidence>
<evidence type="ECO:0000259" key="7">
    <source>
        <dbReference type="Pfam" id="PF20578"/>
    </source>
</evidence>
<dbReference type="Gene3D" id="2.60.120.200">
    <property type="match status" value="1"/>
</dbReference>
<gene>
    <name evidence="8" type="ORF">ACFPO9_03540</name>
</gene>
<dbReference type="Pfam" id="PF04616">
    <property type="entry name" value="Glyco_hydro_43"/>
    <property type="match status" value="1"/>
</dbReference>
<dbReference type="InterPro" id="IPR023296">
    <property type="entry name" value="Glyco_hydro_beta-prop_sf"/>
</dbReference>
<evidence type="ECO:0000256" key="4">
    <source>
        <dbReference type="ARBA" id="ARBA00023295"/>
    </source>
</evidence>
<comment type="similarity">
    <text evidence="2">Belongs to the glycosyl hydrolase 43 family.</text>
</comment>
<dbReference type="Pfam" id="PF20578">
    <property type="entry name" value="aBig_2"/>
    <property type="match status" value="1"/>
</dbReference>
<keyword evidence="9" id="KW-1185">Reference proteome</keyword>